<reference evidence="1" key="2">
    <citation type="journal article" date="2015" name="Fish Shellfish Immunol.">
        <title>Early steps in the European eel (Anguilla anguilla)-Vibrio vulnificus interaction in the gills: Role of the RtxA13 toxin.</title>
        <authorList>
            <person name="Callol A."/>
            <person name="Pajuelo D."/>
            <person name="Ebbesson L."/>
            <person name="Teles M."/>
            <person name="MacKenzie S."/>
            <person name="Amaro C."/>
        </authorList>
    </citation>
    <scope>NUCLEOTIDE SEQUENCE</scope>
</reference>
<proteinExistence type="predicted"/>
<evidence type="ECO:0000313" key="1">
    <source>
        <dbReference type="EMBL" id="JAH72084.1"/>
    </source>
</evidence>
<accession>A0A0E9V1S0</accession>
<organism evidence="1">
    <name type="scientific">Anguilla anguilla</name>
    <name type="common">European freshwater eel</name>
    <name type="synonym">Muraena anguilla</name>
    <dbReference type="NCBI Taxonomy" id="7936"/>
    <lineage>
        <taxon>Eukaryota</taxon>
        <taxon>Metazoa</taxon>
        <taxon>Chordata</taxon>
        <taxon>Craniata</taxon>
        <taxon>Vertebrata</taxon>
        <taxon>Euteleostomi</taxon>
        <taxon>Actinopterygii</taxon>
        <taxon>Neopterygii</taxon>
        <taxon>Teleostei</taxon>
        <taxon>Anguilliformes</taxon>
        <taxon>Anguillidae</taxon>
        <taxon>Anguilla</taxon>
    </lineage>
</organism>
<dbReference type="EMBL" id="GBXM01036493">
    <property type="protein sequence ID" value="JAH72084.1"/>
    <property type="molecule type" value="Transcribed_RNA"/>
</dbReference>
<protein>
    <submittedName>
        <fullName evidence="1">Uncharacterized protein</fullName>
    </submittedName>
</protein>
<name>A0A0E9V1S0_ANGAN</name>
<reference evidence="1" key="1">
    <citation type="submission" date="2014-11" db="EMBL/GenBank/DDBJ databases">
        <authorList>
            <person name="Amaro Gonzalez C."/>
        </authorList>
    </citation>
    <scope>NUCLEOTIDE SEQUENCE</scope>
</reference>
<sequence length="27" mass="3049">MSPTQPCNHGSAPKLLKRPYLCSRSYI</sequence>
<dbReference type="AlphaFoldDB" id="A0A0E9V1S0"/>